<feature type="region of interest" description="Disordered" evidence="1">
    <location>
        <begin position="154"/>
        <end position="188"/>
    </location>
</feature>
<keyword evidence="3" id="KW-1185">Reference proteome</keyword>
<dbReference type="EMBL" id="WWBZ02000073">
    <property type="protein sequence ID" value="KAF4301912.1"/>
    <property type="molecule type" value="Genomic_DNA"/>
</dbReference>
<dbReference type="OrthoDB" id="5367448at2759"/>
<protein>
    <recommendedName>
        <fullName evidence="4">Pal1-like protein</fullName>
    </recommendedName>
</protein>
<feature type="region of interest" description="Disordered" evidence="1">
    <location>
        <begin position="304"/>
        <end position="323"/>
    </location>
</feature>
<gene>
    <name evidence="2" type="ORF">GTA08_BOTSDO09591</name>
</gene>
<feature type="compositionally biased region" description="Low complexity" evidence="1">
    <location>
        <begin position="310"/>
        <end position="323"/>
    </location>
</feature>
<organism evidence="2 3">
    <name type="scientific">Botryosphaeria dothidea</name>
    <dbReference type="NCBI Taxonomy" id="55169"/>
    <lineage>
        <taxon>Eukaryota</taxon>
        <taxon>Fungi</taxon>
        <taxon>Dikarya</taxon>
        <taxon>Ascomycota</taxon>
        <taxon>Pezizomycotina</taxon>
        <taxon>Dothideomycetes</taxon>
        <taxon>Dothideomycetes incertae sedis</taxon>
        <taxon>Botryosphaeriales</taxon>
        <taxon>Botryosphaeriaceae</taxon>
        <taxon>Botryosphaeria</taxon>
    </lineage>
</organism>
<reference evidence="2" key="1">
    <citation type="submission" date="2020-04" db="EMBL/GenBank/DDBJ databases">
        <title>Genome Assembly and Annotation of Botryosphaeria dothidea sdau 11-99, a Latent Pathogen of Apple Fruit Ring Rot in China.</title>
        <authorList>
            <person name="Yu C."/>
            <person name="Diao Y."/>
            <person name="Lu Q."/>
            <person name="Zhao J."/>
            <person name="Cui S."/>
            <person name="Peng C."/>
            <person name="He B."/>
            <person name="Liu H."/>
        </authorList>
    </citation>
    <scope>NUCLEOTIDE SEQUENCE [LARGE SCALE GENOMIC DNA]</scope>
    <source>
        <strain evidence="2">Sdau11-99</strain>
    </source>
</reference>
<evidence type="ECO:0000256" key="1">
    <source>
        <dbReference type="SAM" id="MobiDB-lite"/>
    </source>
</evidence>
<name>A0A8H4IK57_9PEZI</name>
<feature type="compositionally biased region" description="Low complexity" evidence="1">
    <location>
        <begin position="172"/>
        <end position="186"/>
    </location>
</feature>
<evidence type="ECO:0000313" key="3">
    <source>
        <dbReference type="Proteomes" id="UP000572817"/>
    </source>
</evidence>
<sequence>MAALRSAAARAVHLKVYPRPISLSESRELLSVLQQFGEVTMFKSLRYDYVQPAPNTCLAIYRDATSASKLLKASPLRFTLEPISGDHTGDLHDQTPDPAREDGFASALGSNVDQRVADVIDDAEFDITDGPSKPGADEMIRPSTLLFQTIESFSRPHETAQPPQETLSNDVSDATESDANSASSDAELVAQTERDNADLEQQPVSEPVAHVKHVPAPQSPCEFHVVADVSEMNHRDYIERSFWYGPYIPRKRTASYIDLTARGVSPAIADVYMHKPEQPLRIVQDLRADVSTLPTLRQIWEQGEAQRAKSLGSSSAASLEEPR</sequence>
<dbReference type="Proteomes" id="UP000572817">
    <property type="component" value="Unassembled WGS sequence"/>
</dbReference>
<dbReference type="AlphaFoldDB" id="A0A8H4IK57"/>
<feature type="compositionally biased region" description="Polar residues" evidence="1">
    <location>
        <begin position="161"/>
        <end position="171"/>
    </location>
</feature>
<accession>A0A8H4IK57</accession>
<evidence type="ECO:0000313" key="2">
    <source>
        <dbReference type="EMBL" id="KAF4301912.1"/>
    </source>
</evidence>
<comment type="caution">
    <text evidence="2">The sequence shown here is derived from an EMBL/GenBank/DDBJ whole genome shotgun (WGS) entry which is preliminary data.</text>
</comment>
<proteinExistence type="predicted"/>
<evidence type="ECO:0008006" key="4">
    <source>
        <dbReference type="Google" id="ProtNLM"/>
    </source>
</evidence>